<dbReference type="InterPro" id="IPR050765">
    <property type="entry name" value="Riboflavin_Biosynth_HTPR"/>
</dbReference>
<dbReference type="PANTHER" id="PTHR38011:SF11">
    <property type="entry name" value="2,5-DIAMINO-6-RIBOSYLAMINO-4(3H)-PYRIMIDINONE 5'-PHOSPHATE REDUCTASE"/>
    <property type="match status" value="1"/>
</dbReference>
<dbReference type="Pfam" id="PF01872">
    <property type="entry name" value="RibD_C"/>
    <property type="match status" value="1"/>
</dbReference>
<dbReference type="InterPro" id="IPR024072">
    <property type="entry name" value="DHFR-like_dom_sf"/>
</dbReference>
<feature type="domain" description="Bacterial bifunctional deaminase-reductase C-terminal" evidence="1">
    <location>
        <begin position="3"/>
        <end position="178"/>
    </location>
</feature>
<dbReference type="InterPro" id="IPR002734">
    <property type="entry name" value="RibDG_C"/>
</dbReference>
<dbReference type="Proteomes" id="UP000273158">
    <property type="component" value="Unassembled WGS sequence"/>
</dbReference>
<proteinExistence type="predicted"/>
<accession>A0A498CB48</accession>
<evidence type="ECO:0000259" key="1">
    <source>
        <dbReference type="Pfam" id="PF01872"/>
    </source>
</evidence>
<evidence type="ECO:0000313" key="3">
    <source>
        <dbReference type="Proteomes" id="UP000273158"/>
    </source>
</evidence>
<dbReference type="Gene3D" id="3.40.430.10">
    <property type="entry name" value="Dihydrofolate Reductase, subunit A"/>
    <property type="match status" value="1"/>
</dbReference>
<dbReference type="RefSeq" id="WP_121058764.1">
    <property type="nucleotide sequence ID" value="NZ_RCDB01000002.1"/>
</dbReference>
<organism evidence="2 3">
    <name type="scientific">Microbacterium telephonicum</name>
    <dbReference type="NCBI Taxonomy" id="1714841"/>
    <lineage>
        <taxon>Bacteria</taxon>
        <taxon>Bacillati</taxon>
        <taxon>Actinomycetota</taxon>
        <taxon>Actinomycetes</taxon>
        <taxon>Micrococcales</taxon>
        <taxon>Microbacteriaceae</taxon>
        <taxon>Microbacterium</taxon>
    </lineage>
</organism>
<dbReference type="EMBL" id="RCDB01000002">
    <property type="protein sequence ID" value="RLK49491.1"/>
    <property type="molecule type" value="Genomic_DNA"/>
</dbReference>
<dbReference type="SUPFAM" id="SSF53597">
    <property type="entry name" value="Dihydrofolate reductase-like"/>
    <property type="match status" value="1"/>
</dbReference>
<sequence length="185" mass="20377">MGKIVYSVIGSLDGFIDDAEGRYDWATPGEDLVAAINDELAGVGTYVYGRRMYEQMHVWETDPEAPTWSPQSARFAEIWQRAEKVVFSRTLPAVQTTRTRLEREFTPEALRAITAAATGDVTVEGPTLAAHALRAGLVDEIHRCVVPVIVGGGTALYPAGLRLDLELTGERRFDGGIIALRYRVR</sequence>
<dbReference type="GO" id="GO:0009231">
    <property type="term" value="P:riboflavin biosynthetic process"/>
    <property type="evidence" value="ECO:0007669"/>
    <property type="project" value="InterPro"/>
</dbReference>
<reference evidence="2 3" key="1">
    <citation type="journal article" date="2015" name="Stand. Genomic Sci.">
        <title>Genomic Encyclopedia of Bacterial and Archaeal Type Strains, Phase III: the genomes of soil and plant-associated and newly described type strains.</title>
        <authorList>
            <person name="Whitman W.B."/>
            <person name="Woyke T."/>
            <person name="Klenk H.P."/>
            <person name="Zhou Y."/>
            <person name="Lilburn T.G."/>
            <person name="Beck B.J."/>
            <person name="De Vos P."/>
            <person name="Vandamme P."/>
            <person name="Eisen J.A."/>
            <person name="Garrity G."/>
            <person name="Hugenholtz P."/>
            <person name="Kyrpides N.C."/>
        </authorList>
    </citation>
    <scope>NUCLEOTIDE SEQUENCE [LARGE SCALE GENOMIC DNA]</scope>
    <source>
        <strain evidence="2 3">S2T63</strain>
    </source>
</reference>
<name>A0A498CB48_9MICO</name>
<dbReference type="AlphaFoldDB" id="A0A498CB48"/>
<dbReference type="PANTHER" id="PTHR38011">
    <property type="entry name" value="DIHYDROFOLATE REDUCTASE FAMILY PROTEIN (AFU_ORTHOLOGUE AFUA_8G06820)"/>
    <property type="match status" value="1"/>
</dbReference>
<protein>
    <submittedName>
        <fullName evidence="2">Dihydrofolate reductase</fullName>
    </submittedName>
</protein>
<dbReference type="OrthoDB" id="7949219at2"/>
<evidence type="ECO:0000313" key="2">
    <source>
        <dbReference type="EMBL" id="RLK49491.1"/>
    </source>
</evidence>
<gene>
    <name evidence="2" type="ORF">C7474_1649</name>
</gene>
<dbReference type="GO" id="GO:0008703">
    <property type="term" value="F:5-amino-6-(5-phosphoribosylamino)uracil reductase activity"/>
    <property type="evidence" value="ECO:0007669"/>
    <property type="project" value="InterPro"/>
</dbReference>
<keyword evidence="3" id="KW-1185">Reference proteome</keyword>
<comment type="caution">
    <text evidence="2">The sequence shown here is derived from an EMBL/GenBank/DDBJ whole genome shotgun (WGS) entry which is preliminary data.</text>
</comment>